<dbReference type="Proteomes" id="UP001190700">
    <property type="component" value="Unassembled WGS sequence"/>
</dbReference>
<accession>A0AAE0C4T4</accession>
<dbReference type="EMBL" id="LGRX02028599">
    <property type="protein sequence ID" value="KAK3247859.1"/>
    <property type="molecule type" value="Genomic_DNA"/>
</dbReference>
<evidence type="ECO:0000313" key="4">
    <source>
        <dbReference type="Proteomes" id="UP001190700"/>
    </source>
</evidence>
<keyword evidence="2" id="KW-0812">Transmembrane</keyword>
<feature type="region of interest" description="Disordered" evidence="1">
    <location>
        <begin position="353"/>
        <end position="403"/>
    </location>
</feature>
<feature type="region of interest" description="Disordered" evidence="1">
    <location>
        <begin position="1244"/>
        <end position="1270"/>
    </location>
</feature>
<feature type="transmembrane region" description="Helical" evidence="2">
    <location>
        <begin position="1459"/>
        <end position="1480"/>
    </location>
</feature>
<feature type="compositionally biased region" description="Polar residues" evidence="1">
    <location>
        <begin position="371"/>
        <end position="381"/>
    </location>
</feature>
<feature type="transmembrane region" description="Helical" evidence="2">
    <location>
        <begin position="1075"/>
        <end position="1097"/>
    </location>
</feature>
<name>A0AAE0C4T4_9CHLO</name>
<organism evidence="3 4">
    <name type="scientific">Cymbomonas tetramitiformis</name>
    <dbReference type="NCBI Taxonomy" id="36881"/>
    <lineage>
        <taxon>Eukaryota</taxon>
        <taxon>Viridiplantae</taxon>
        <taxon>Chlorophyta</taxon>
        <taxon>Pyramimonadophyceae</taxon>
        <taxon>Pyramimonadales</taxon>
        <taxon>Pyramimonadaceae</taxon>
        <taxon>Cymbomonas</taxon>
    </lineage>
</organism>
<evidence type="ECO:0000256" key="2">
    <source>
        <dbReference type="SAM" id="Phobius"/>
    </source>
</evidence>
<comment type="caution">
    <text evidence="3">The sequence shown here is derived from an EMBL/GenBank/DDBJ whole genome shotgun (WGS) entry which is preliminary data.</text>
</comment>
<evidence type="ECO:0000256" key="1">
    <source>
        <dbReference type="SAM" id="MobiDB-lite"/>
    </source>
</evidence>
<keyword evidence="2" id="KW-1133">Transmembrane helix</keyword>
<feature type="compositionally biased region" description="Polar residues" evidence="1">
    <location>
        <begin position="1207"/>
        <end position="1228"/>
    </location>
</feature>
<feature type="region of interest" description="Disordered" evidence="1">
    <location>
        <begin position="295"/>
        <end position="318"/>
    </location>
</feature>
<keyword evidence="2" id="KW-0472">Membrane</keyword>
<evidence type="ECO:0000313" key="3">
    <source>
        <dbReference type="EMBL" id="KAK3247859.1"/>
    </source>
</evidence>
<feature type="transmembrane region" description="Helical" evidence="2">
    <location>
        <begin position="1109"/>
        <end position="1132"/>
    </location>
</feature>
<keyword evidence="4" id="KW-1185">Reference proteome</keyword>
<gene>
    <name evidence="3" type="ORF">CYMTET_42657</name>
</gene>
<feature type="compositionally biased region" description="Low complexity" evidence="1">
    <location>
        <begin position="18"/>
        <end position="49"/>
    </location>
</feature>
<sequence length="1509" mass="164200">MDGGKQVSCYPPKTTVATRSQSLLRSPRTRSPSPSSSDSESEATDSSYTSDDDDCASMSATERTRMPTLCAETYDHGDFGPFFLGINNFLLSTIMAKGVKSGTDVDDEAVNMMKNQLYQYALPNMTRHPDGECHEVFIFLFETPHGDPPLPLVEDVLRDESIHHPDTGFVNHPLTVVRTTPFQERLNRSGVGHEEFTTDQMADIATTAYNELLRFKGQAMKNRVMMDNLNGFINSQALVQRPRGTTPSHAAGVISPEDACKYCKGPVNHFHAGPDGSISAENCHFSGKSRWANDKWAPNQQRMPPQAHPTGAQPPGSYHAVAPRNTTPEAIVHFHSYATTNEDYPTNLYEDLASADAPDPVSPPQPPATDTYSADSVQQPAHNPPAAEPRTLDPVIPEWPRPGYFDATGHLPHLAGAALKNAPPRRDRPHATGAVVPHVFLPDRDQTLLAYVTEEPPHAMYVGVRLLPQDDVATLKYPRRSDDDSCLRNITTMSLLTPLAPWVEQVMRRLQQDLQRPFSDLHPLAPFPPGAIPAPNPPWPGYNNPGYARTDYTSVEGAPTFVITSSLDSDTNKSESVEESVHDADDDMEVEVEQPAPAAPWFQQHLPLTSPPIPRNYHEAGVFAIQTSQWSTQTGMIFTQADYNRNLHAQQHELQVQHEYNEINRLICTSEPPTDGFQRITYINGMPLRCTIHTVGRVEPDADGYASLLPWAQLIAQVAHDAWHGISTTPVNADANNDDEADSNAGAVNDDGAANTTLSCMARTRMNQQPLPASFERTGSPGGHSGEHTAPVAVRSRLPTRDDATPTQPTTIVPHQEHDAAQMLMEASYTEESLESCLLVSALISDTQHVPREEVVRLTTKGAASKSKEHARFFGRTAICYTVFNNDAKKGMLFFNQRSGVFQQYHCIIVDTGSMVLAMNRRHVQALGLSVRTGTTIVDTSLGSAGTQTHQSWGSGELMIVASPGTSHEIVVLDVPGISPDADVKFDVLLSVQVLHAMSAGILPAVPGRGAALVYHPHNGSGDFTTKAYLPLPTLKPSNEVEDSYFSAHTGAIRAASENNLRNDQQPRRPHTRPLYVAALLCILLASFLTSASGALLDNQQDAGVGTHHATPVATAVMCLIIVAALCTLLTAQGTRVRAPSPQSEWSSWASYSGRDAWRQIINPQRANAAANSTPPTTGTVEQPVAAEEDAYTVSRQHDRLIYGETLTDTPGDSQPQQEPTSINPSTVPQSVHDVFRALTNRSTYIDDPPTLRPPLARTHPTPPSTTPNRGTCGSCTVKIGSTHHKFGSHQCAVSGTKIDMVANCYRPAAHLPQTIQQQVATLMFINTIKVAQGFMPMTWDLFISQRQRTVHTHRFRINHTTPNHVPTAARAHIHNDARANAGIPVAQSARHRHQQARRHGRSPPVPTWSLVILCLACIAHPSAAQGATDCHDTTTPVETIGSTMSPLVKTAVILNPTLIAAIAMAATLAAILIAVVVTYRSSRAATPALTRSDSATSLARQQQQEEGP</sequence>
<feature type="region of interest" description="Disordered" evidence="1">
    <location>
        <begin position="1206"/>
        <end position="1228"/>
    </location>
</feature>
<protein>
    <submittedName>
        <fullName evidence="3">Uncharacterized protein</fullName>
    </submittedName>
</protein>
<proteinExistence type="predicted"/>
<feature type="region of interest" description="Disordered" evidence="1">
    <location>
        <begin position="1"/>
        <end position="58"/>
    </location>
</feature>
<reference evidence="3 4" key="1">
    <citation type="journal article" date="2015" name="Genome Biol. Evol.">
        <title>Comparative Genomics of a Bacterivorous Green Alga Reveals Evolutionary Causalities and Consequences of Phago-Mixotrophic Mode of Nutrition.</title>
        <authorList>
            <person name="Burns J.A."/>
            <person name="Paasch A."/>
            <person name="Narechania A."/>
            <person name="Kim E."/>
        </authorList>
    </citation>
    <scope>NUCLEOTIDE SEQUENCE [LARGE SCALE GENOMIC DNA]</scope>
    <source>
        <strain evidence="3 4">PLY_AMNH</strain>
    </source>
</reference>